<dbReference type="InterPro" id="IPR001623">
    <property type="entry name" value="DnaJ_domain"/>
</dbReference>
<evidence type="ECO:0000256" key="8">
    <source>
        <dbReference type="SAM" id="SignalP"/>
    </source>
</evidence>
<dbReference type="PANTHER" id="PTHR44140">
    <property type="entry name" value="LD25575P"/>
    <property type="match status" value="1"/>
</dbReference>
<evidence type="ECO:0000256" key="5">
    <source>
        <dbReference type="ARBA" id="ARBA00022824"/>
    </source>
</evidence>
<dbReference type="GO" id="GO:0051787">
    <property type="term" value="F:misfolded protein binding"/>
    <property type="evidence" value="ECO:0007669"/>
    <property type="project" value="TreeGrafter"/>
</dbReference>
<dbReference type="AlphaFoldDB" id="A0A8J4Y3Y4"/>
<evidence type="ECO:0000256" key="3">
    <source>
        <dbReference type="ARBA" id="ARBA00022737"/>
    </source>
</evidence>
<feature type="region of interest" description="Disordered" evidence="7">
    <location>
        <begin position="451"/>
        <end position="493"/>
    </location>
</feature>
<dbReference type="InterPro" id="IPR019734">
    <property type="entry name" value="TPR_rpt"/>
</dbReference>
<keyword evidence="5" id="KW-0256">Endoplasmic reticulum</keyword>
<feature type="repeat" description="TPR" evidence="6">
    <location>
        <begin position="219"/>
        <end position="252"/>
    </location>
</feature>
<keyword evidence="11" id="KW-1185">Reference proteome</keyword>
<evidence type="ECO:0000313" key="11">
    <source>
        <dbReference type="Proteomes" id="UP000770661"/>
    </source>
</evidence>
<evidence type="ECO:0000256" key="6">
    <source>
        <dbReference type="PROSITE-ProRule" id="PRU00339"/>
    </source>
</evidence>
<dbReference type="Proteomes" id="UP000770661">
    <property type="component" value="Unassembled WGS sequence"/>
</dbReference>
<feature type="compositionally biased region" description="Gly residues" evidence="7">
    <location>
        <begin position="483"/>
        <end position="493"/>
    </location>
</feature>
<evidence type="ECO:0000256" key="4">
    <source>
        <dbReference type="ARBA" id="ARBA00022803"/>
    </source>
</evidence>
<dbReference type="GO" id="GO:0034975">
    <property type="term" value="P:protein folding in endoplasmic reticulum"/>
    <property type="evidence" value="ECO:0007669"/>
    <property type="project" value="TreeGrafter"/>
</dbReference>
<dbReference type="PROSITE" id="PS50005">
    <property type="entry name" value="TPR"/>
    <property type="match status" value="3"/>
</dbReference>
<keyword evidence="4 6" id="KW-0802">TPR repeat</keyword>
<dbReference type="PROSITE" id="PS50076">
    <property type="entry name" value="DNAJ_2"/>
    <property type="match status" value="1"/>
</dbReference>
<dbReference type="InterPro" id="IPR051727">
    <property type="entry name" value="DnaJ_C3_Co-chaperones"/>
</dbReference>
<accession>A0A8J4Y3Y4</accession>
<feature type="domain" description="J" evidence="9">
    <location>
        <begin position="389"/>
        <end position="456"/>
    </location>
</feature>
<dbReference type="SMART" id="SM00271">
    <property type="entry name" value="DnaJ"/>
    <property type="match status" value="1"/>
</dbReference>
<dbReference type="PRINTS" id="PR00625">
    <property type="entry name" value="JDOMAIN"/>
</dbReference>
<dbReference type="Pfam" id="PF00226">
    <property type="entry name" value="DnaJ"/>
    <property type="match status" value="1"/>
</dbReference>
<evidence type="ECO:0000256" key="2">
    <source>
        <dbReference type="ARBA" id="ARBA00022729"/>
    </source>
</evidence>
<dbReference type="EMBL" id="JACEEZ010018149">
    <property type="protein sequence ID" value="KAG0717119.1"/>
    <property type="molecule type" value="Genomic_DNA"/>
</dbReference>
<comment type="caution">
    <text evidence="10">The sequence shown here is derived from an EMBL/GenBank/DDBJ whole genome shotgun (WGS) entry which is preliminary data.</text>
</comment>
<dbReference type="CDD" id="cd06257">
    <property type="entry name" value="DnaJ"/>
    <property type="match status" value="1"/>
</dbReference>
<name>A0A8J4Y3Y4_CHIOP</name>
<dbReference type="GO" id="GO:0005788">
    <property type="term" value="C:endoplasmic reticulum lumen"/>
    <property type="evidence" value="ECO:0007669"/>
    <property type="project" value="UniProtKB-SubCell"/>
</dbReference>
<dbReference type="InterPro" id="IPR036869">
    <property type="entry name" value="J_dom_sf"/>
</dbReference>
<reference evidence="10" key="1">
    <citation type="submission" date="2020-07" db="EMBL/GenBank/DDBJ databases">
        <title>The High-quality genome of the commercially important snow crab, Chionoecetes opilio.</title>
        <authorList>
            <person name="Jeong J.-H."/>
            <person name="Ryu S."/>
        </authorList>
    </citation>
    <scope>NUCLEOTIDE SEQUENCE</scope>
    <source>
        <strain evidence="10">MADBK_172401_WGS</strain>
        <tissue evidence="10">Digestive gland</tissue>
    </source>
</reference>
<organism evidence="10 11">
    <name type="scientific">Chionoecetes opilio</name>
    <name type="common">Atlantic snow crab</name>
    <name type="synonym">Cancer opilio</name>
    <dbReference type="NCBI Taxonomy" id="41210"/>
    <lineage>
        <taxon>Eukaryota</taxon>
        <taxon>Metazoa</taxon>
        <taxon>Ecdysozoa</taxon>
        <taxon>Arthropoda</taxon>
        <taxon>Crustacea</taxon>
        <taxon>Multicrustacea</taxon>
        <taxon>Malacostraca</taxon>
        <taxon>Eumalacostraca</taxon>
        <taxon>Eucarida</taxon>
        <taxon>Decapoda</taxon>
        <taxon>Pleocyemata</taxon>
        <taxon>Brachyura</taxon>
        <taxon>Eubrachyura</taxon>
        <taxon>Majoidea</taxon>
        <taxon>Majidae</taxon>
        <taxon>Chionoecetes</taxon>
    </lineage>
</organism>
<evidence type="ECO:0000259" key="9">
    <source>
        <dbReference type="PROSITE" id="PS50076"/>
    </source>
</evidence>
<dbReference type="FunFam" id="1.25.40.10:FF:000224">
    <property type="entry name" value="DnaJ and TPR domain protein"/>
    <property type="match status" value="1"/>
</dbReference>
<dbReference type="Gene3D" id="1.10.287.110">
    <property type="entry name" value="DnaJ domain"/>
    <property type="match status" value="1"/>
</dbReference>
<sequence length="503" mass="57411">MTIFGSLHRTVYSLWLFLASMDLRLLSEVECTSAAEIDRHLQMGVQMLAKGQLHDALSHFHAAIDGDPNNFLSYYRRATVYLALGRSRTGLQDLDEVIRLKPDFNAARAQRGGVLVKLGRLEEAHIDLENVLRREPGHEEANRLYVMVEPLKREVLEAYSNVRTGRNHQAVMLLKGIIEKCPWDASLRDLRAEAYQALGDVMNAIADVRVTTKLVQDNTQGYLRLSDLYYSIGDVAQSLSEIRECLKLDPDHKECFQFYKKVKKVNKFNNDAQEQINNKEYEDCVASARKILREEPEEEEVHFLAYDKLCQCHIPLAPTKAVTFCQEALNIKEEPRLYCEIADAYIADEMFDEAARYFQKALEADDSLQRAKEGLERAQKLKKQASKRDYYKILGVRRTSTKKEISKAYRSLAQKWHPDHFDGEEKKKAEKMFIDIASAKEVLTDDEMRAKFDNGEDPLDPEQQQGGPGGQGFNPFQHFQFHQGGGFPGGGGFQGGGFKFHFN</sequence>
<dbReference type="Pfam" id="PF13432">
    <property type="entry name" value="TPR_16"/>
    <property type="match status" value="1"/>
</dbReference>
<keyword evidence="2 8" id="KW-0732">Signal</keyword>
<evidence type="ECO:0000256" key="7">
    <source>
        <dbReference type="SAM" id="MobiDB-lite"/>
    </source>
</evidence>
<dbReference type="SMART" id="SM00028">
    <property type="entry name" value="TPR"/>
    <property type="match status" value="7"/>
</dbReference>
<evidence type="ECO:0000256" key="1">
    <source>
        <dbReference type="ARBA" id="ARBA00004319"/>
    </source>
</evidence>
<dbReference type="Gene3D" id="1.25.40.10">
    <property type="entry name" value="Tetratricopeptide repeat domain"/>
    <property type="match status" value="1"/>
</dbReference>
<dbReference type="SUPFAM" id="SSF46565">
    <property type="entry name" value="Chaperone J-domain"/>
    <property type="match status" value="1"/>
</dbReference>
<dbReference type="InterPro" id="IPR011990">
    <property type="entry name" value="TPR-like_helical_dom_sf"/>
</dbReference>
<feature type="repeat" description="TPR" evidence="6">
    <location>
        <begin position="335"/>
        <end position="368"/>
    </location>
</feature>
<dbReference type="GO" id="GO:0051087">
    <property type="term" value="F:protein-folding chaperone binding"/>
    <property type="evidence" value="ECO:0007669"/>
    <property type="project" value="TreeGrafter"/>
</dbReference>
<feature type="repeat" description="TPR" evidence="6">
    <location>
        <begin position="37"/>
        <end position="70"/>
    </location>
</feature>
<feature type="signal peptide" evidence="8">
    <location>
        <begin position="1"/>
        <end position="34"/>
    </location>
</feature>
<proteinExistence type="predicted"/>
<comment type="subcellular location">
    <subcellularLocation>
        <location evidence="1">Endoplasmic reticulum lumen</location>
    </subcellularLocation>
</comment>
<dbReference type="SUPFAM" id="SSF48452">
    <property type="entry name" value="TPR-like"/>
    <property type="match status" value="2"/>
</dbReference>
<feature type="chain" id="PRO_5035309104" evidence="8">
    <location>
        <begin position="35"/>
        <end position="503"/>
    </location>
</feature>
<keyword evidence="3" id="KW-0677">Repeat</keyword>
<gene>
    <name evidence="10" type="primary">DNAJC3</name>
    <name evidence="10" type="ORF">GWK47_055091</name>
</gene>
<dbReference type="OrthoDB" id="1726119at2759"/>
<dbReference type="Pfam" id="PF13181">
    <property type="entry name" value="TPR_8"/>
    <property type="match status" value="2"/>
</dbReference>
<evidence type="ECO:0000313" key="10">
    <source>
        <dbReference type="EMBL" id="KAG0717119.1"/>
    </source>
</evidence>
<protein>
    <submittedName>
        <fullName evidence="10">DnaJ subfamily C member 3</fullName>
    </submittedName>
</protein>
<dbReference type="PANTHER" id="PTHR44140:SF2">
    <property type="entry name" value="LD25575P"/>
    <property type="match status" value="1"/>
</dbReference>
<feature type="compositionally biased region" description="Low complexity" evidence="7">
    <location>
        <begin position="473"/>
        <end position="482"/>
    </location>
</feature>